<dbReference type="GO" id="GO:0003735">
    <property type="term" value="F:structural constituent of ribosome"/>
    <property type="evidence" value="ECO:0007669"/>
    <property type="project" value="InterPro"/>
</dbReference>
<comment type="subunit">
    <text evidence="5">Part of the 50S ribosomal subunit; part of the 5S rRNA/L5/L18/L25 subcomplex. Contacts the 5S rRNA. Binds to the 5S rRNA independently of L5 and L18.</text>
</comment>
<reference evidence="9" key="2">
    <citation type="journal article" date="2016" name="Int. J. Syst. Evol. Microbiol.">
        <title>Caldimicrobium thiodismutans sp. nov., a sulfur-disproportionating bacterium isolated from a hot spring.</title>
        <authorList>
            <person name="Kojima H."/>
            <person name="Umezawa K."/>
            <person name="Fukui M."/>
        </authorList>
    </citation>
    <scope>NUCLEOTIDE SEQUENCE [LARGE SCALE GENOMIC DNA]</scope>
    <source>
        <strain evidence="9">TF1</strain>
    </source>
</reference>
<feature type="domain" description="Large ribosomal subunit protein bL25 beta" evidence="7">
    <location>
        <begin position="105"/>
        <end position="185"/>
    </location>
</feature>
<dbReference type="SUPFAM" id="SSF50715">
    <property type="entry name" value="Ribosomal protein L25-like"/>
    <property type="match status" value="1"/>
</dbReference>
<dbReference type="InterPro" id="IPR020930">
    <property type="entry name" value="Ribosomal_uL5_bac-type"/>
</dbReference>
<comment type="function">
    <text evidence="5">This is one of the proteins that binds to the 5S RNA in the ribosome where it forms part of the central protuberance.</text>
</comment>
<dbReference type="AlphaFoldDB" id="A0A0U4W2A6"/>
<evidence type="ECO:0000256" key="5">
    <source>
        <dbReference type="HAMAP-Rule" id="MF_01334"/>
    </source>
</evidence>
<feature type="domain" description="Large ribosomal subunit protein bL25 L25" evidence="6">
    <location>
        <begin position="6"/>
        <end position="96"/>
    </location>
</feature>
<dbReference type="Proteomes" id="UP000068196">
    <property type="component" value="Chromosome"/>
</dbReference>
<protein>
    <recommendedName>
        <fullName evidence="5">Large ribosomal subunit protein bL25</fullName>
    </recommendedName>
    <alternativeName>
        <fullName evidence="5">General stress protein CTC</fullName>
    </alternativeName>
</protein>
<accession>A0A0U4W2A6</accession>
<dbReference type="RefSeq" id="WP_068513716.1">
    <property type="nucleotide sequence ID" value="NZ_AP014945.1"/>
</dbReference>
<dbReference type="KEGG" id="cthi:THC_0824"/>
<evidence type="ECO:0000256" key="4">
    <source>
        <dbReference type="ARBA" id="ARBA00023274"/>
    </source>
</evidence>
<evidence type="ECO:0000313" key="8">
    <source>
        <dbReference type="EMBL" id="BAU23213.1"/>
    </source>
</evidence>
<dbReference type="InterPro" id="IPR037121">
    <property type="entry name" value="Ribosomal_bL25_C"/>
</dbReference>
<dbReference type="EMBL" id="AP014945">
    <property type="protein sequence ID" value="BAU23213.1"/>
    <property type="molecule type" value="Genomic_DNA"/>
</dbReference>
<keyword evidence="4 5" id="KW-0687">Ribonucleoprotein</keyword>
<dbReference type="Gene3D" id="2.40.240.10">
    <property type="entry name" value="Ribosomal Protein L25, Chain P"/>
    <property type="match status" value="1"/>
</dbReference>
<keyword evidence="3 5" id="KW-0689">Ribosomal protein</keyword>
<dbReference type="InterPro" id="IPR020057">
    <property type="entry name" value="Ribosomal_bL25_b-dom"/>
</dbReference>
<dbReference type="NCBIfam" id="TIGR00731">
    <property type="entry name" value="bL25_bact_ctc"/>
    <property type="match status" value="1"/>
</dbReference>
<dbReference type="GO" id="GO:0008097">
    <property type="term" value="F:5S rRNA binding"/>
    <property type="evidence" value="ECO:0007669"/>
    <property type="project" value="InterPro"/>
</dbReference>
<dbReference type="STRING" id="1653476.THC_0824"/>
<keyword evidence="2 5" id="KW-0694">RNA-binding</keyword>
<dbReference type="HAMAP" id="MF_01334">
    <property type="entry name" value="Ribosomal_bL25_CTC"/>
    <property type="match status" value="1"/>
</dbReference>
<dbReference type="PANTHER" id="PTHR33284">
    <property type="entry name" value="RIBOSOMAL PROTEIN L25/GLN-TRNA SYNTHETASE, ANTI-CODON-BINDING DOMAIN-CONTAINING PROTEIN"/>
    <property type="match status" value="1"/>
</dbReference>
<dbReference type="OrthoDB" id="9786489at2"/>
<reference evidence="8 9" key="1">
    <citation type="journal article" date="2016" name="Int. J. Syst. Evol. Microbiol.">
        <title>Caldimicrobium thiodismutans sp. nov., a sulfur-disproportionating bacterium isolated from a hot spring, and emended description of the genus Caldimicrobium.</title>
        <authorList>
            <person name="Kojima H."/>
            <person name="Umezawa K."/>
            <person name="Fukui M."/>
        </authorList>
    </citation>
    <scope>NUCLEOTIDE SEQUENCE [LARGE SCALE GENOMIC DNA]</scope>
    <source>
        <strain evidence="8 9">TF1</strain>
    </source>
</reference>
<dbReference type="CDD" id="cd00495">
    <property type="entry name" value="Ribosomal_L25_TL5_CTC"/>
    <property type="match status" value="1"/>
</dbReference>
<dbReference type="InterPro" id="IPR011035">
    <property type="entry name" value="Ribosomal_bL25/Gln-tRNA_synth"/>
</dbReference>
<dbReference type="GO" id="GO:0006412">
    <property type="term" value="P:translation"/>
    <property type="evidence" value="ECO:0007669"/>
    <property type="project" value="UniProtKB-UniRule"/>
</dbReference>
<evidence type="ECO:0000256" key="3">
    <source>
        <dbReference type="ARBA" id="ARBA00022980"/>
    </source>
</evidence>
<keyword evidence="9" id="KW-1185">Reference proteome</keyword>
<evidence type="ECO:0000259" key="6">
    <source>
        <dbReference type="Pfam" id="PF01386"/>
    </source>
</evidence>
<dbReference type="Pfam" id="PF14693">
    <property type="entry name" value="Ribosomal_TL5_C"/>
    <property type="match status" value="1"/>
</dbReference>
<dbReference type="PATRIC" id="fig|1653476.3.peg.856"/>
<proteinExistence type="inferred from homology"/>
<comment type="similarity">
    <text evidence="5">Belongs to the bacterial ribosomal protein bL25 family. CTC subfamily.</text>
</comment>
<evidence type="ECO:0000256" key="2">
    <source>
        <dbReference type="ARBA" id="ARBA00022884"/>
    </source>
</evidence>
<dbReference type="InterPro" id="IPR029751">
    <property type="entry name" value="Ribosomal_L25_dom"/>
</dbReference>
<dbReference type="Gene3D" id="2.170.120.20">
    <property type="entry name" value="Ribosomal protein L25, beta domain"/>
    <property type="match status" value="1"/>
</dbReference>
<dbReference type="InterPro" id="IPR020056">
    <property type="entry name" value="Rbsml_bL25/Gln-tRNA_synth_N"/>
</dbReference>
<evidence type="ECO:0000313" key="9">
    <source>
        <dbReference type="Proteomes" id="UP000068196"/>
    </source>
</evidence>
<keyword evidence="1 5" id="KW-0699">rRNA-binding</keyword>
<dbReference type="InterPro" id="IPR001021">
    <property type="entry name" value="Ribosomal_bL25_long"/>
</dbReference>
<dbReference type="Pfam" id="PF01386">
    <property type="entry name" value="Ribosomal_L25p"/>
    <property type="match status" value="1"/>
</dbReference>
<dbReference type="PANTHER" id="PTHR33284:SF1">
    <property type="entry name" value="RIBOSOMAL PROTEIN L25_GLN-TRNA SYNTHETASE, ANTI-CODON-BINDING DOMAIN-CONTAINING PROTEIN"/>
    <property type="match status" value="1"/>
</dbReference>
<gene>
    <name evidence="5" type="primary">rplY</name>
    <name evidence="5" type="synonym">ctc</name>
    <name evidence="8" type="ORF">THC_0824</name>
</gene>
<organism evidence="8 9">
    <name type="scientific">Caldimicrobium thiodismutans</name>
    <dbReference type="NCBI Taxonomy" id="1653476"/>
    <lineage>
        <taxon>Bacteria</taxon>
        <taxon>Pseudomonadati</taxon>
        <taxon>Thermodesulfobacteriota</taxon>
        <taxon>Thermodesulfobacteria</taxon>
        <taxon>Thermodesulfobacteriales</taxon>
        <taxon>Thermodesulfobacteriaceae</taxon>
        <taxon>Caldimicrobium</taxon>
    </lineage>
</organism>
<sequence>MKLVTLNAMKREKTGKETAKKMRKAGYIPAILYGKGAQPLPFGVRYPEFEKVYRRHHGETVIYTLNFENGENLMKQAILKEIQRDPVTDMFIHLDFQVIEEDKPIELKVPLEFVGKPVGITKGGVLEIHLHDIVVECLPVHIPDKITVDLSKLDVGQSLHVRDIKVPETIKIVSSPGETVATLVAEEEEIQASE</sequence>
<dbReference type="GO" id="GO:0022625">
    <property type="term" value="C:cytosolic large ribosomal subunit"/>
    <property type="evidence" value="ECO:0007669"/>
    <property type="project" value="TreeGrafter"/>
</dbReference>
<name>A0A0U4W2A6_9BACT</name>
<evidence type="ECO:0000259" key="7">
    <source>
        <dbReference type="Pfam" id="PF14693"/>
    </source>
</evidence>
<evidence type="ECO:0000256" key="1">
    <source>
        <dbReference type="ARBA" id="ARBA00022730"/>
    </source>
</evidence>